<dbReference type="RefSeq" id="WP_156714359.1">
    <property type="nucleotide sequence ID" value="NZ_WPHG01000005.1"/>
</dbReference>
<keyword evidence="2" id="KW-1185">Reference proteome</keyword>
<reference evidence="1 2" key="1">
    <citation type="submission" date="2019-12" db="EMBL/GenBank/DDBJ databases">
        <title>Nitratireductor arenosus sp. nov., Isolated from sea sand, Jeju island, South Korea.</title>
        <authorList>
            <person name="Kim W."/>
        </authorList>
    </citation>
    <scope>NUCLEOTIDE SEQUENCE [LARGE SCALE GENOMIC DNA]</scope>
    <source>
        <strain evidence="1 2">CAU 1489</strain>
    </source>
</reference>
<organism evidence="1 2">
    <name type="scientific">Nitratireductor arenosus</name>
    <dbReference type="NCBI Taxonomy" id="2682096"/>
    <lineage>
        <taxon>Bacteria</taxon>
        <taxon>Pseudomonadati</taxon>
        <taxon>Pseudomonadota</taxon>
        <taxon>Alphaproteobacteria</taxon>
        <taxon>Hyphomicrobiales</taxon>
        <taxon>Phyllobacteriaceae</taxon>
        <taxon>Nitratireductor</taxon>
    </lineage>
</organism>
<evidence type="ECO:0008006" key="3">
    <source>
        <dbReference type="Google" id="ProtNLM"/>
    </source>
</evidence>
<evidence type="ECO:0000313" key="2">
    <source>
        <dbReference type="Proteomes" id="UP000463224"/>
    </source>
</evidence>
<dbReference type="EMBL" id="WPHG01000005">
    <property type="protein sequence ID" value="MVA99308.1"/>
    <property type="molecule type" value="Genomic_DNA"/>
</dbReference>
<proteinExistence type="predicted"/>
<comment type="caution">
    <text evidence="1">The sequence shown here is derived from an EMBL/GenBank/DDBJ whole genome shotgun (WGS) entry which is preliminary data.</text>
</comment>
<sequence length="174" mass="19059">MRTAKRALPRALALGLLAALCFGAGVFAISDSFAQARKVPSRLTDEVREFCANIIDAARDRRYAVQAQELEKLRSEIDERIVALEAKRTEYEAWLKKRDEVINSAEDSIVSIYARMRPDAAAARLEKMDAMLAAAIILKLKGRQAGGILNEMDVKAAAKLTGIIADVAKAEDPT</sequence>
<evidence type="ECO:0000313" key="1">
    <source>
        <dbReference type="EMBL" id="MVA99308.1"/>
    </source>
</evidence>
<dbReference type="SUPFAM" id="SSF158791">
    <property type="entry name" value="MgtE N-terminal domain-like"/>
    <property type="match status" value="1"/>
</dbReference>
<name>A0A844QMQ5_9HYPH</name>
<accession>A0A844QMQ5</accession>
<dbReference type="AlphaFoldDB" id="A0A844QMQ5"/>
<gene>
    <name evidence="1" type="ORF">GN330_18850</name>
</gene>
<protein>
    <recommendedName>
        <fullName evidence="3">Flagellar motility protein MotE, a chaperone for MotC folding</fullName>
    </recommendedName>
</protein>
<dbReference type="Proteomes" id="UP000463224">
    <property type="component" value="Unassembled WGS sequence"/>
</dbReference>